<dbReference type="Gene3D" id="3.40.50.300">
    <property type="entry name" value="P-loop containing nucleotide triphosphate hydrolases"/>
    <property type="match status" value="2"/>
</dbReference>
<evidence type="ECO:0000259" key="1">
    <source>
        <dbReference type="Pfam" id="PF12696"/>
    </source>
</evidence>
<name>A0A5C6EPB0_9BACT</name>
<protein>
    <submittedName>
        <fullName evidence="2">AAA-like domain protein</fullName>
    </submittedName>
</protein>
<organism evidence="2 3">
    <name type="scientific">Rubripirellula reticaptiva</name>
    <dbReference type="NCBI Taxonomy" id="2528013"/>
    <lineage>
        <taxon>Bacteria</taxon>
        <taxon>Pseudomonadati</taxon>
        <taxon>Planctomycetota</taxon>
        <taxon>Planctomycetia</taxon>
        <taxon>Pirellulales</taxon>
        <taxon>Pirellulaceae</taxon>
        <taxon>Rubripirellula</taxon>
    </lineage>
</organism>
<reference evidence="2 3" key="1">
    <citation type="submission" date="2019-02" db="EMBL/GenBank/DDBJ databases">
        <title>Deep-cultivation of Planctomycetes and their phenomic and genomic characterization uncovers novel biology.</title>
        <authorList>
            <person name="Wiegand S."/>
            <person name="Jogler M."/>
            <person name="Boedeker C."/>
            <person name="Pinto D."/>
            <person name="Vollmers J."/>
            <person name="Rivas-Marin E."/>
            <person name="Kohn T."/>
            <person name="Peeters S.H."/>
            <person name="Heuer A."/>
            <person name="Rast P."/>
            <person name="Oberbeckmann S."/>
            <person name="Bunk B."/>
            <person name="Jeske O."/>
            <person name="Meyerdierks A."/>
            <person name="Storesund J.E."/>
            <person name="Kallscheuer N."/>
            <person name="Luecker S."/>
            <person name="Lage O.M."/>
            <person name="Pohl T."/>
            <person name="Merkel B.J."/>
            <person name="Hornburger P."/>
            <person name="Mueller R.-W."/>
            <person name="Bruemmer F."/>
            <person name="Labrenz M."/>
            <person name="Spormann A.M."/>
            <person name="Op Den Camp H."/>
            <person name="Overmann J."/>
            <person name="Amann R."/>
            <person name="Jetten M.S.M."/>
            <person name="Mascher T."/>
            <person name="Medema M.H."/>
            <person name="Devos D.P."/>
            <person name="Kaster A.-K."/>
            <person name="Ovreas L."/>
            <person name="Rohde M."/>
            <person name="Galperin M.Y."/>
            <person name="Jogler C."/>
        </authorList>
    </citation>
    <scope>NUCLEOTIDE SEQUENCE [LARGE SCALE GENOMIC DNA]</scope>
    <source>
        <strain evidence="2 3">Poly59</strain>
    </source>
</reference>
<evidence type="ECO:0000313" key="3">
    <source>
        <dbReference type="Proteomes" id="UP000317977"/>
    </source>
</evidence>
<dbReference type="OrthoDB" id="302928at2"/>
<feature type="domain" description="TraD/TraG TraM recognition site" evidence="1">
    <location>
        <begin position="254"/>
        <end position="328"/>
    </location>
</feature>
<dbReference type="SUPFAM" id="SSF52540">
    <property type="entry name" value="P-loop containing nucleoside triphosphate hydrolases"/>
    <property type="match status" value="1"/>
</dbReference>
<sequence length="449" mass="49576">MTDITLGLDADGNDIAYPVSDLEETNWLITGAPGSMKSVLAVSWMAQYIKHPDHAVVMVDLGGDLAGYHALKSKADAAGKPSYLICLDETVDCDGWDMLKNTPVFKLDPKRAVPGLMGALRLQSGEGYPNTFWSRHSAADVNKAVDGLKAIDKWSFEDLAEQLRQNDAESKNKGQVSEAFLAAEELCRYTRAMSSRERQLLIGQAIEEAALIYFFVPSGIEGGAARSIAAAANWCVMIEAALRFDSEAASKRTIHLVVDEFAQIASSGSTTESILNLARKWNVQLTLILQSIAQVPDDLQSVLRTNCQQAIFDAFTRDEQEHLRSLSLDVYQQGQRSMSVSGIDMPTQTQNEQVEPSLTRNEILEVSGIKSQFFLALKLGNGYQQPVVAKVKPAISLEEHNIYKQMPLPRLGTPLSVPSRTDAKQFESVPDPALLELMNRIKSEQTWWR</sequence>
<accession>A0A5C6EPB0</accession>
<dbReference type="InterPro" id="IPR027417">
    <property type="entry name" value="P-loop_NTPase"/>
</dbReference>
<dbReference type="AlphaFoldDB" id="A0A5C6EPB0"/>
<evidence type="ECO:0000313" key="2">
    <source>
        <dbReference type="EMBL" id="TWU49456.1"/>
    </source>
</evidence>
<dbReference type="Pfam" id="PF12696">
    <property type="entry name" value="TraG-D_C"/>
    <property type="match status" value="1"/>
</dbReference>
<proteinExistence type="predicted"/>
<dbReference type="EMBL" id="SJPX01000004">
    <property type="protein sequence ID" value="TWU49456.1"/>
    <property type="molecule type" value="Genomic_DNA"/>
</dbReference>
<keyword evidence="3" id="KW-1185">Reference proteome</keyword>
<gene>
    <name evidence="2" type="ORF">Poly59_40710</name>
</gene>
<dbReference type="Proteomes" id="UP000317977">
    <property type="component" value="Unassembled WGS sequence"/>
</dbReference>
<comment type="caution">
    <text evidence="2">The sequence shown here is derived from an EMBL/GenBank/DDBJ whole genome shotgun (WGS) entry which is preliminary data.</text>
</comment>
<dbReference type="InterPro" id="IPR032689">
    <property type="entry name" value="TraG-D_C"/>
</dbReference>